<evidence type="ECO:0000313" key="2">
    <source>
        <dbReference type="Proteomes" id="UP000249340"/>
    </source>
</evidence>
<dbReference type="PANTHER" id="PTHR40053:SF1">
    <property type="entry name" value="SPORULATION-CONTROL PROTEIN SPO0M"/>
    <property type="match status" value="1"/>
</dbReference>
<dbReference type="Pfam" id="PF07070">
    <property type="entry name" value="Spo0M"/>
    <property type="match status" value="1"/>
</dbReference>
<evidence type="ECO:0000313" key="1">
    <source>
        <dbReference type="EMBL" id="AXI80072.1"/>
    </source>
</evidence>
<proteinExistence type="predicted"/>
<dbReference type="PANTHER" id="PTHR40053">
    <property type="entry name" value="SPORULATION-CONTROL PROTEIN SPO0M"/>
    <property type="match status" value="1"/>
</dbReference>
<gene>
    <name evidence="1" type="ORF">C7M71_024380</name>
</gene>
<sequence length="260" mass="28216">MGLKRILAALGAGGASVETVLHEPNVVPGGVVHGEVRIQGGAVDQRIEGLTLGLQARVEVETQDSEYRQHVEFHRQRIGDGFALKEGAVHVVPFALHIPYETPVTAVAGQRLRGTAVGVATELAIDRAVDAGDLDPVEVHPLPVQHAVLDALARLGFRLKGAELERGHLRNTRQRLPFYQEIEFFAPPRYPGLNEVELSFIADETAVDVVLEMDRKGGLSGEGSDALRSFTVAHSAVGSTDWADYLHQWIHAVGGRRGWI</sequence>
<organism evidence="1 2">
    <name type="scientific">Peterkaempfera bronchialis</name>
    <dbReference type="NCBI Taxonomy" id="2126346"/>
    <lineage>
        <taxon>Bacteria</taxon>
        <taxon>Bacillati</taxon>
        <taxon>Actinomycetota</taxon>
        <taxon>Actinomycetes</taxon>
        <taxon>Kitasatosporales</taxon>
        <taxon>Streptomycetaceae</taxon>
        <taxon>Peterkaempfera</taxon>
    </lineage>
</organism>
<dbReference type="EMBL" id="CP031264">
    <property type="protein sequence ID" value="AXI80072.1"/>
    <property type="molecule type" value="Genomic_DNA"/>
</dbReference>
<reference evidence="1" key="2">
    <citation type="journal article" date="2019" name="Int. J. Syst. Evol. Microbiol.">
        <title>Streptacidiphilus bronchialis sp. nov., a ciprofloxacin-resistant bacterium from a human clinical specimen; reclassification of Streptomyces griseoplanus as Streptacidiphilus griseoplanus comb. nov. and emended description of the genus Streptacidiphilus.</title>
        <authorList>
            <person name="Nouioui I."/>
            <person name="Klenk H.P."/>
            <person name="Igual J.M."/>
            <person name="Gulvik C.A."/>
            <person name="Lasker B.A."/>
            <person name="McQuiston J.R."/>
        </authorList>
    </citation>
    <scope>NUCLEOTIDE SEQUENCE</scope>
    <source>
        <strain evidence="1">DSM 106435</strain>
    </source>
</reference>
<dbReference type="AlphaFoldDB" id="A0A345T267"/>
<accession>A0A345T267</accession>
<reference evidence="1" key="1">
    <citation type="submission" date="2018-07" db="EMBL/GenBank/DDBJ databases">
        <authorList>
            <person name="Batra D."/>
            <person name="Gulvik C.A."/>
        </authorList>
    </citation>
    <scope>NUCLEOTIDE SEQUENCE</scope>
    <source>
        <strain evidence="1">DSM 106435</strain>
    </source>
</reference>
<name>A0A345T267_9ACTN</name>
<dbReference type="RefSeq" id="WP_111491545.1">
    <property type="nucleotide sequence ID" value="NZ_CP031264.1"/>
</dbReference>
<keyword evidence="2" id="KW-1185">Reference proteome</keyword>
<dbReference type="Proteomes" id="UP000249340">
    <property type="component" value="Chromosome"/>
</dbReference>
<dbReference type="KEGG" id="stri:C7M71_024380"/>
<dbReference type="OrthoDB" id="3431481at2"/>
<protein>
    <submittedName>
        <fullName evidence="1">Sporulation protein</fullName>
    </submittedName>
</protein>
<dbReference type="InterPro" id="IPR009776">
    <property type="entry name" value="Spore_0_M"/>
</dbReference>